<evidence type="ECO:0000256" key="1">
    <source>
        <dbReference type="ARBA" id="ARBA00022490"/>
    </source>
</evidence>
<dbReference type="AlphaFoldDB" id="A0A0F4LY75"/>
<dbReference type="STRING" id="1218492.JG30_01820"/>
<dbReference type="Proteomes" id="UP000033558">
    <property type="component" value="Unassembled WGS sequence"/>
</dbReference>
<dbReference type="PROSITE" id="PS50930">
    <property type="entry name" value="HTH_LYTTR"/>
    <property type="match status" value="1"/>
</dbReference>
<keyword evidence="9" id="KW-1185">Reference proteome</keyword>
<dbReference type="InterPro" id="IPR046947">
    <property type="entry name" value="LytR-like"/>
</dbReference>
<evidence type="ECO:0000256" key="2">
    <source>
        <dbReference type="ARBA" id="ARBA00023012"/>
    </source>
</evidence>
<comment type="function">
    <text evidence="4">Required for high-level post-exponential phase expression of a series of secreted proteins.</text>
</comment>
<accession>A0A0F4LY75</accession>
<proteinExistence type="predicted"/>
<feature type="modified residue" description="4-aspartylphosphate" evidence="5">
    <location>
        <position position="61"/>
    </location>
</feature>
<dbReference type="EMBL" id="JXJQ01000002">
    <property type="protein sequence ID" value="KJY63269.1"/>
    <property type="molecule type" value="Genomic_DNA"/>
</dbReference>
<organism evidence="8 9">
    <name type="scientific">Bombilactobacillus mellifer</name>
    <dbReference type="NCBI Taxonomy" id="1218492"/>
    <lineage>
        <taxon>Bacteria</taxon>
        <taxon>Bacillati</taxon>
        <taxon>Bacillota</taxon>
        <taxon>Bacilli</taxon>
        <taxon>Lactobacillales</taxon>
        <taxon>Lactobacillaceae</taxon>
        <taxon>Bombilactobacillus</taxon>
    </lineage>
</organism>
<comment type="caution">
    <text evidence="8">The sequence shown here is derived from an EMBL/GenBank/DDBJ whole genome shotgun (WGS) entry which is preliminary data.</text>
</comment>
<dbReference type="Gene3D" id="3.40.50.2300">
    <property type="match status" value="1"/>
</dbReference>
<evidence type="ECO:0000259" key="6">
    <source>
        <dbReference type="PROSITE" id="PS50110"/>
    </source>
</evidence>
<evidence type="ECO:0000256" key="4">
    <source>
        <dbReference type="ARBA" id="ARBA00037164"/>
    </source>
</evidence>
<dbReference type="InterPro" id="IPR001789">
    <property type="entry name" value="Sig_transdc_resp-reg_receiver"/>
</dbReference>
<keyword evidence="2" id="KW-0902">Two-component regulatory system</keyword>
<evidence type="ECO:0000259" key="7">
    <source>
        <dbReference type="PROSITE" id="PS50930"/>
    </source>
</evidence>
<sequence>MDVLICEDNVEQLYALKQLVLQIAAESHLPLNIYLATTRAQSLLTVVKQQCYQPGALFILDVLLDQKQLTGLQLAQILRQKDSLSTIVFCTTHSELAYLTFHYQVAALDYILKDELVINSQRLRHCIEQAYQRQNPLTTASQAAPKTLLLKIGAKLVRIQEDDLIYAETSGNKHRLMIYTTYQQLEVYGSLTKLAQLSPQLMRCHNSYLINKTKIKMFDGRQMRLLLDTGVSCPVSRKYLPAIKMALT</sequence>
<dbReference type="PANTHER" id="PTHR37299">
    <property type="entry name" value="TRANSCRIPTIONAL REGULATOR-RELATED"/>
    <property type="match status" value="1"/>
</dbReference>
<dbReference type="HOGENOM" id="CLU_000445_14_6_9"/>
<evidence type="ECO:0000313" key="9">
    <source>
        <dbReference type="Proteomes" id="UP000033558"/>
    </source>
</evidence>
<dbReference type="SUPFAM" id="SSF52172">
    <property type="entry name" value="CheY-like"/>
    <property type="match status" value="1"/>
</dbReference>
<dbReference type="InterPro" id="IPR007492">
    <property type="entry name" value="LytTR_DNA-bd_dom"/>
</dbReference>
<dbReference type="RefSeq" id="WP_046315380.1">
    <property type="nucleotide sequence ID" value="NZ_JBHSZT010000003.1"/>
</dbReference>
<dbReference type="PANTHER" id="PTHR37299:SF3">
    <property type="entry name" value="STAGE 0 SPORULATION PROTEIN A HOMOLOG"/>
    <property type="match status" value="1"/>
</dbReference>
<feature type="domain" description="Response regulatory" evidence="6">
    <location>
        <begin position="2"/>
        <end position="128"/>
    </location>
</feature>
<evidence type="ECO:0000256" key="3">
    <source>
        <dbReference type="ARBA" id="ARBA00023159"/>
    </source>
</evidence>
<dbReference type="GO" id="GO:0000156">
    <property type="term" value="F:phosphorelay response regulator activity"/>
    <property type="evidence" value="ECO:0007669"/>
    <property type="project" value="InterPro"/>
</dbReference>
<keyword evidence="3" id="KW-0010">Activator</keyword>
<evidence type="ECO:0000256" key="5">
    <source>
        <dbReference type="PROSITE-ProRule" id="PRU00169"/>
    </source>
</evidence>
<dbReference type="OrthoDB" id="9809318at2"/>
<dbReference type="PATRIC" id="fig|1218492.5.peg.295"/>
<dbReference type="PROSITE" id="PS50110">
    <property type="entry name" value="RESPONSE_REGULATORY"/>
    <property type="match status" value="1"/>
</dbReference>
<reference evidence="8 9" key="1">
    <citation type="submission" date="2015-01" db="EMBL/GenBank/DDBJ databases">
        <title>Comparative genomics of the lactic acid bacteria isolated from the honey bee gut.</title>
        <authorList>
            <person name="Ellegaard K.M."/>
            <person name="Tamarit D."/>
            <person name="Javelind E."/>
            <person name="Olofsson T."/>
            <person name="Andersson S.G."/>
            <person name="Vasquez A."/>
        </authorList>
    </citation>
    <scope>NUCLEOTIDE SEQUENCE [LARGE SCALE GENOMIC DNA]</scope>
    <source>
        <strain evidence="8 9">Bin4</strain>
    </source>
</reference>
<dbReference type="SMART" id="SM00850">
    <property type="entry name" value="LytTR"/>
    <property type="match status" value="1"/>
</dbReference>
<keyword evidence="5" id="KW-0597">Phosphoprotein</keyword>
<gene>
    <name evidence="8" type="ORF">JG30_01820</name>
</gene>
<name>A0A0F4LY75_9LACO</name>
<evidence type="ECO:0000313" key="8">
    <source>
        <dbReference type="EMBL" id="KJY63269.1"/>
    </source>
</evidence>
<feature type="domain" description="HTH LytTR-type" evidence="7">
    <location>
        <begin position="148"/>
        <end position="248"/>
    </location>
</feature>
<dbReference type="Gene3D" id="2.40.50.1020">
    <property type="entry name" value="LytTr DNA-binding domain"/>
    <property type="match status" value="1"/>
</dbReference>
<dbReference type="InterPro" id="IPR011006">
    <property type="entry name" value="CheY-like_superfamily"/>
</dbReference>
<dbReference type="Pfam" id="PF04397">
    <property type="entry name" value="LytTR"/>
    <property type="match status" value="1"/>
</dbReference>
<keyword evidence="1" id="KW-0963">Cytoplasm</keyword>
<dbReference type="GO" id="GO:0003677">
    <property type="term" value="F:DNA binding"/>
    <property type="evidence" value="ECO:0007669"/>
    <property type="project" value="InterPro"/>
</dbReference>
<protein>
    <submittedName>
        <fullName evidence="8">Two component transcriptional regulator</fullName>
    </submittedName>
</protein>
<dbReference type="Pfam" id="PF00072">
    <property type="entry name" value="Response_reg"/>
    <property type="match status" value="1"/>
</dbReference>